<reference evidence="1" key="1">
    <citation type="submission" date="2020-12" db="EMBL/GenBank/DDBJ databases">
        <title>The genome sequence of Inhella sp. 1Y17.</title>
        <authorList>
            <person name="Liu Y."/>
        </authorList>
    </citation>
    <scope>NUCLEOTIDE SEQUENCE</scope>
    <source>
        <strain evidence="1">1Y17</strain>
    </source>
</reference>
<organism evidence="1 2">
    <name type="scientific">Inhella proteolytica</name>
    <dbReference type="NCBI Taxonomy" id="2795029"/>
    <lineage>
        <taxon>Bacteria</taxon>
        <taxon>Pseudomonadati</taxon>
        <taxon>Pseudomonadota</taxon>
        <taxon>Betaproteobacteria</taxon>
        <taxon>Burkholderiales</taxon>
        <taxon>Sphaerotilaceae</taxon>
        <taxon>Inhella</taxon>
    </lineage>
</organism>
<dbReference type="NCBIfam" id="NF041551">
    <property type="entry name" value="YlcI_YnfO_N"/>
    <property type="match status" value="1"/>
</dbReference>
<evidence type="ECO:0000313" key="2">
    <source>
        <dbReference type="Proteomes" id="UP000613266"/>
    </source>
</evidence>
<keyword evidence="2" id="KW-1185">Reference proteome</keyword>
<protein>
    <recommendedName>
        <fullName evidence="3">Prevent-host-death protein</fullName>
    </recommendedName>
</protein>
<accession>A0A931NJH5</accession>
<name>A0A931NJH5_9BURK</name>
<dbReference type="RefSeq" id="WP_198112412.1">
    <property type="nucleotide sequence ID" value="NZ_JAEDAK010000013.1"/>
</dbReference>
<dbReference type="AlphaFoldDB" id="A0A931NJH5"/>
<evidence type="ECO:0000313" key="1">
    <source>
        <dbReference type="EMBL" id="MBH9578645.1"/>
    </source>
</evidence>
<sequence length="104" mass="11338">MTRSATLPPVRVAPETKASLEAVLREGETLTQFIANAVSREAEYRTEQNAAVARARKALRRADKGEGLLTEEQLQAAMQQRAKAAQQRIRAAVAATTNRPPLAK</sequence>
<dbReference type="EMBL" id="JAEDAK010000013">
    <property type="protein sequence ID" value="MBH9578645.1"/>
    <property type="molecule type" value="Genomic_DNA"/>
</dbReference>
<gene>
    <name evidence="1" type="ORF">I7X39_17270</name>
</gene>
<proteinExistence type="predicted"/>
<dbReference type="Proteomes" id="UP000613266">
    <property type="component" value="Unassembled WGS sequence"/>
</dbReference>
<evidence type="ECO:0008006" key="3">
    <source>
        <dbReference type="Google" id="ProtNLM"/>
    </source>
</evidence>
<comment type="caution">
    <text evidence="1">The sequence shown here is derived from an EMBL/GenBank/DDBJ whole genome shotgun (WGS) entry which is preliminary data.</text>
</comment>